<dbReference type="CDD" id="cd13585">
    <property type="entry name" value="PBP2_TMBP_like"/>
    <property type="match status" value="1"/>
</dbReference>
<reference evidence="2 3" key="1">
    <citation type="submission" date="2019-03" db="EMBL/GenBank/DDBJ databases">
        <title>This is whole genome sequence of Paenibacillus sp MS74 strain.</title>
        <authorList>
            <person name="Trinh H.N."/>
        </authorList>
    </citation>
    <scope>NUCLEOTIDE SEQUENCE [LARGE SCALE GENOMIC DNA]</scope>
    <source>
        <strain evidence="2 3">MS74</strain>
    </source>
</reference>
<dbReference type="SUPFAM" id="SSF53850">
    <property type="entry name" value="Periplasmic binding protein-like II"/>
    <property type="match status" value="1"/>
</dbReference>
<feature type="signal peptide" evidence="1">
    <location>
        <begin position="1"/>
        <end position="19"/>
    </location>
</feature>
<feature type="chain" id="PRO_5020646108" evidence="1">
    <location>
        <begin position="20"/>
        <end position="445"/>
    </location>
</feature>
<gene>
    <name evidence="2" type="ORF">E1757_09160</name>
</gene>
<dbReference type="InterPro" id="IPR006059">
    <property type="entry name" value="SBP"/>
</dbReference>
<accession>A0A4R5KS71</accession>
<dbReference type="RefSeq" id="WP_133226989.1">
    <property type="nucleotide sequence ID" value="NZ_SMRT01000003.1"/>
</dbReference>
<comment type="caution">
    <text evidence="2">The sequence shown here is derived from an EMBL/GenBank/DDBJ whole genome shotgun (WGS) entry which is preliminary data.</text>
</comment>
<dbReference type="Gene3D" id="3.40.190.10">
    <property type="entry name" value="Periplasmic binding protein-like II"/>
    <property type="match status" value="1"/>
</dbReference>
<proteinExistence type="predicted"/>
<dbReference type="Pfam" id="PF01547">
    <property type="entry name" value="SBP_bac_1"/>
    <property type="match status" value="1"/>
</dbReference>
<dbReference type="InterPro" id="IPR050490">
    <property type="entry name" value="Bact_solute-bd_prot1"/>
</dbReference>
<name>A0A4R5KS71_9BACL</name>
<organism evidence="2 3">
    <name type="scientific">Paenibacillus piri</name>
    <dbReference type="NCBI Taxonomy" id="2547395"/>
    <lineage>
        <taxon>Bacteria</taxon>
        <taxon>Bacillati</taxon>
        <taxon>Bacillota</taxon>
        <taxon>Bacilli</taxon>
        <taxon>Bacillales</taxon>
        <taxon>Paenibacillaceae</taxon>
        <taxon>Paenibacillus</taxon>
    </lineage>
</organism>
<protein>
    <submittedName>
        <fullName evidence="2">Sugar ABC transporter substrate-binding protein</fullName>
    </submittedName>
</protein>
<evidence type="ECO:0000313" key="2">
    <source>
        <dbReference type="EMBL" id="TDF98693.1"/>
    </source>
</evidence>
<dbReference type="PANTHER" id="PTHR43649:SF12">
    <property type="entry name" value="DIACETYLCHITOBIOSE BINDING PROTEIN DASA"/>
    <property type="match status" value="1"/>
</dbReference>
<keyword evidence="3" id="KW-1185">Reference proteome</keyword>
<sequence>MKKLPIVSGLLLVSVFVSACSSEGGAAGGTAKPAGSADKSGAGEAVTLKFMGWEASPLETESVKKGLDSFMKSHPNIKVDYQPVPNAQYSQKLLTLLAGNAAPDVFFLGATDYRSFQKRDVLLELTPLFKQDNMSLDDFIPSAAQIMNIGGKVYGISSCTVSPVLYYNKAVFDKANIPYPPSDPGKAWTWEQFRDTAKKLTVKQGDKVAQYGAFGLENFYMTTAEIFSNGGKMFNQDGTKMALNTPEAKQVLQSIYDLRVKDGASPTAKTLESIGMKANQMLQTGKVAMVVDGSWGLQELATMGFPVGVAALPKFKEAKTHGQAHVHAAAAKTKHPKEAWELLKFLSSDEYQTQNISAGLWMPNRKSLYTEEGMKKWFNKSVHPEGFARLVAFFRDAEPYPFTLITQNKVNDIITEETDKLWYSGQSVDDTLKNIETRSNAELAK</sequence>
<dbReference type="OrthoDB" id="9782846at2"/>
<dbReference type="AlphaFoldDB" id="A0A4R5KS71"/>
<dbReference type="PANTHER" id="PTHR43649">
    <property type="entry name" value="ARABINOSE-BINDING PROTEIN-RELATED"/>
    <property type="match status" value="1"/>
</dbReference>
<dbReference type="EMBL" id="SMRT01000003">
    <property type="protein sequence ID" value="TDF98693.1"/>
    <property type="molecule type" value="Genomic_DNA"/>
</dbReference>
<dbReference type="PROSITE" id="PS51257">
    <property type="entry name" value="PROKAR_LIPOPROTEIN"/>
    <property type="match status" value="1"/>
</dbReference>
<evidence type="ECO:0000313" key="3">
    <source>
        <dbReference type="Proteomes" id="UP000295636"/>
    </source>
</evidence>
<dbReference type="Proteomes" id="UP000295636">
    <property type="component" value="Unassembled WGS sequence"/>
</dbReference>
<evidence type="ECO:0000256" key="1">
    <source>
        <dbReference type="SAM" id="SignalP"/>
    </source>
</evidence>
<keyword evidence="1" id="KW-0732">Signal</keyword>